<dbReference type="PANTHER" id="PTHR28291:SF1">
    <property type="entry name" value="CTD KINASE SUBUNIT GAMMA"/>
    <property type="match status" value="1"/>
</dbReference>
<accession>A0A4P9YWQ4</accession>
<dbReference type="GO" id="GO:0032786">
    <property type="term" value="P:positive regulation of DNA-templated transcription, elongation"/>
    <property type="evidence" value="ECO:0007669"/>
    <property type="project" value="InterPro"/>
</dbReference>
<dbReference type="PANTHER" id="PTHR28291">
    <property type="entry name" value="CTD KINASE SUBUNIT GAMMA"/>
    <property type="match status" value="1"/>
</dbReference>
<evidence type="ECO:0000259" key="1">
    <source>
        <dbReference type="PROSITE" id="PS51391"/>
    </source>
</evidence>
<dbReference type="InterPro" id="IPR024638">
    <property type="entry name" value="Ctk3_N"/>
</dbReference>
<dbReference type="Proteomes" id="UP000278143">
    <property type="component" value="Unassembled WGS sequence"/>
</dbReference>
<keyword evidence="2" id="KW-0808">Transferase</keyword>
<dbReference type="InterPro" id="IPR008942">
    <property type="entry name" value="ENTH_VHS"/>
</dbReference>
<evidence type="ECO:0000313" key="3">
    <source>
        <dbReference type="Proteomes" id="UP000278143"/>
    </source>
</evidence>
<dbReference type="InterPro" id="IPR042326">
    <property type="entry name" value="Ctk3"/>
</dbReference>
<sequence>MDPFEVRLAFLDQLSRLTASQQTIQRAAQFALNEEELCEDLYSCVLEELDQASINARINLLYTIDALVQPAGRGGFAGYRDQLRPDLVRVIRTVVPEGQLGAVNLSQTRKVMHTWRRKQLFAEEELAAAEQVLGDRMELHASNDVAVAQKLSLSKDEILRRMEEDRERASWP</sequence>
<reference evidence="3" key="1">
    <citation type="journal article" date="2018" name="Nat. Microbiol.">
        <title>Leveraging single-cell genomics to expand the fungal tree of life.</title>
        <authorList>
            <person name="Ahrendt S.R."/>
            <person name="Quandt C.A."/>
            <person name="Ciobanu D."/>
            <person name="Clum A."/>
            <person name="Salamov A."/>
            <person name="Andreopoulos B."/>
            <person name="Cheng J.F."/>
            <person name="Woyke T."/>
            <person name="Pelin A."/>
            <person name="Henrissat B."/>
            <person name="Reynolds N.K."/>
            <person name="Benny G.L."/>
            <person name="Smith M.E."/>
            <person name="James T.Y."/>
            <person name="Grigoriev I.V."/>
        </authorList>
    </citation>
    <scope>NUCLEOTIDE SEQUENCE [LARGE SCALE GENOMIC DNA]</scope>
    <source>
        <strain evidence="3">Benny S71-1</strain>
    </source>
</reference>
<dbReference type="Pfam" id="PF12243">
    <property type="entry name" value="CTK3"/>
    <property type="match status" value="1"/>
</dbReference>
<keyword evidence="2" id="KW-0418">Kinase</keyword>
<dbReference type="Gene3D" id="1.25.40.90">
    <property type="match status" value="1"/>
</dbReference>
<dbReference type="InterPro" id="IPR006569">
    <property type="entry name" value="CID_dom"/>
</dbReference>
<keyword evidence="3" id="KW-1185">Reference proteome</keyword>
<dbReference type="GO" id="GO:0070692">
    <property type="term" value="C:CTDK-1 complex"/>
    <property type="evidence" value="ECO:0007669"/>
    <property type="project" value="InterPro"/>
</dbReference>
<name>A0A4P9YWQ4_9FUNG</name>
<dbReference type="EMBL" id="KZ990208">
    <property type="protein sequence ID" value="RKP24466.1"/>
    <property type="molecule type" value="Genomic_DNA"/>
</dbReference>
<protein>
    <submittedName>
        <fullName evidence="2">CTD kinase subunit gamma CTK3-domain-containing protein</fullName>
    </submittedName>
</protein>
<proteinExistence type="predicted"/>
<gene>
    <name evidence="2" type="ORF">SYNPS1DRAFT_17181</name>
</gene>
<organism evidence="2 3">
    <name type="scientific">Syncephalis pseudoplumigaleata</name>
    <dbReference type="NCBI Taxonomy" id="1712513"/>
    <lineage>
        <taxon>Eukaryota</taxon>
        <taxon>Fungi</taxon>
        <taxon>Fungi incertae sedis</taxon>
        <taxon>Zoopagomycota</taxon>
        <taxon>Zoopagomycotina</taxon>
        <taxon>Zoopagomycetes</taxon>
        <taxon>Zoopagales</taxon>
        <taxon>Piptocephalidaceae</taxon>
        <taxon>Syncephalis</taxon>
    </lineage>
</organism>
<feature type="domain" description="CID" evidence="1">
    <location>
        <begin position="2"/>
        <end position="137"/>
    </location>
</feature>
<dbReference type="OrthoDB" id="21266at2759"/>
<dbReference type="PROSITE" id="PS51391">
    <property type="entry name" value="CID"/>
    <property type="match status" value="1"/>
</dbReference>
<dbReference type="GO" id="GO:0016301">
    <property type="term" value="F:kinase activity"/>
    <property type="evidence" value="ECO:0007669"/>
    <property type="project" value="UniProtKB-KW"/>
</dbReference>
<dbReference type="AlphaFoldDB" id="A0A4P9YWQ4"/>
<dbReference type="GO" id="GO:0045943">
    <property type="term" value="P:positive regulation of transcription by RNA polymerase I"/>
    <property type="evidence" value="ECO:0007669"/>
    <property type="project" value="TreeGrafter"/>
</dbReference>
<dbReference type="SMART" id="SM00582">
    <property type="entry name" value="RPR"/>
    <property type="match status" value="1"/>
</dbReference>
<evidence type="ECO:0000313" key="2">
    <source>
        <dbReference type="EMBL" id="RKP24466.1"/>
    </source>
</evidence>